<evidence type="ECO:0000313" key="3">
    <source>
        <dbReference type="Proteomes" id="UP001163846"/>
    </source>
</evidence>
<organism evidence="2 3">
    <name type="scientific">Lentinula raphanica</name>
    <dbReference type="NCBI Taxonomy" id="153919"/>
    <lineage>
        <taxon>Eukaryota</taxon>
        <taxon>Fungi</taxon>
        <taxon>Dikarya</taxon>
        <taxon>Basidiomycota</taxon>
        <taxon>Agaricomycotina</taxon>
        <taxon>Agaricomycetes</taxon>
        <taxon>Agaricomycetidae</taxon>
        <taxon>Agaricales</taxon>
        <taxon>Marasmiineae</taxon>
        <taxon>Omphalotaceae</taxon>
        <taxon>Lentinula</taxon>
    </lineage>
</organism>
<evidence type="ECO:0000313" key="2">
    <source>
        <dbReference type="EMBL" id="KAJ3834942.1"/>
    </source>
</evidence>
<reference evidence="2" key="1">
    <citation type="submission" date="2022-08" db="EMBL/GenBank/DDBJ databases">
        <authorList>
            <consortium name="DOE Joint Genome Institute"/>
            <person name="Min B."/>
            <person name="Riley R."/>
            <person name="Sierra-Patev S."/>
            <person name="Naranjo-Ortiz M."/>
            <person name="Looney B."/>
            <person name="Konkel Z."/>
            <person name="Slot J.C."/>
            <person name="Sakamoto Y."/>
            <person name="Steenwyk J.L."/>
            <person name="Rokas A."/>
            <person name="Carro J."/>
            <person name="Camarero S."/>
            <person name="Ferreira P."/>
            <person name="Molpeceres G."/>
            <person name="Ruiz-Duenas F.J."/>
            <person name="Serrano A."/>
            <person name="Henrissat B."/>
            <person name="Drula E."/>
            <person name="Hughes K.W."/>
            <person name="Mata J.L."/>
            <person name="Ishikawa N.K."/>
            <person name="Vargas-Isla R."/>
            <person name="Ushijima S."/>
            <person name="Smith C.A."/>
            <person name="Ahrendt S."/>
            <person name="Andreopoulos W."/>
            <person name="He G."/>
            <person name="Labutti K."/>
            <person name="Lipzen A."/>
            <person name="Ng V."/>
            <person name="Sandor L."/>
            <person name="Barry K."/>
            <person name="Martinez A.T."/>
            <person name="Xiao Y."/>
            <person name="Gibbons J.G."/>
            <person name="Terashima K."/>
            <person name="Hibbett D.S."/>
            <person name="Grigoriev I.V."/>
        </authorList>
    </citation>
    <scope>NUCLEOTIDE SEQUENCE</scope>
    <source>
        <strain evidence="2">TFB9207</strain>
    </source>
</reference>
<name>A0AA38U9H9_9AGAR</name>
<keyword evidence="3" id="KW-1185">Reference proteome</keyword>
<gene>
    <name evidence="2" type="ORF">F5878DRAFT_544025</name>
</gene>
<accession>A0AA38U9H9</accession>
<sequence length="307" mass="32953">MQDVAGPSCSRQQQQQQQQPSIVPVMLPRALNQPPVCEPSDEAIAAATGPSYCGQPAAFVRDELEASGPRSLRTLCSVQTQVINPSVLPKELPIVVTDRTAVDYPTHMLAVYAPTKTDVRMYPVHALFLAAHCGKLGPFPPSPSLSLSPSAFESEAVPASSSEEEPRTLTLTVPVRPLCLPSPPTFPHLLHYFYLRRPEVLFRAFFPCEFSTDFVQNSCSGSGSEEIHALATHIGQTFTPGVILKHTRVIHGVWQNACALGAVDDGLWGAIGVGYEVMLGALAVGAVGTGSPREVYVAKTPEATREV</sequence>
<dbReference type="Proteomes" id="UP001163846">
    <property type="component" value="Unassembled WGS sequence"/>
</dbReference>
<evidence type="ECO:0000256" key="1">
    <source>
        <dbReference type="SAM" id="MobiDB-lite"/>
    </source>
</evidence>
<comment type="caution">
    <text evidence="2">The sequence shown here is derived from an EMBL/GenBank/DDBJ whole genome shotgun (WGS) entry which is preliminary data.</text>
</comment>
<dbReference type="EMBL" id="MU806466">
    <property type="protein sequence ID" value="KAJ3834942.1"/>
    <property type="molecule type" value="Genomic_DNA"/>
</dbReference>
<proteinExistence type="predicted"/>
<dbReference type="AlphaFoldDB" id="A0AA38U9H9"/>
<protein>
    <submittedName>
        <fullName evidence="2">Uncharacterized protein</fullName>
    </submittedName>
</protein>
<feature type="region of interest" description="Disordered" evidence="1">
    <location>
        <begin position="1"/>
        <end position="21"/>
    </location>
</feature>